<reference evidence="2" key="1">
    <citation type="submission" date="2023-10" db="EMBL/GenBank/DDBJ databases">
        <title>Chromosome-level genome of the transformable northern wattle, Acacia crassicarpa.</title>
        <authorList>
            <person name="Massaro I."/>
            <person name="Sinha N.R."/>
            <person name="Poethig S."/>
            <person name="Leichty A.R."/>
        </authorList>
    </citation>
    <scope>NUCLEOTIDE SEQUENCE</scope>
    <source>
        <strain evidence="2">Acra3RX</strain>
        <tissue evidence="2">Leaf</tissue>
    </source>
</reference>
<dbReference type="InterPro" id="IPR036047">
    <property type="entry name" value="F-box-like_dom_sf"/>
</dbReference>
<dbReference type="InterPro" id="IPR015915">
    <property type="entry name" value="Kelch-typ_b-propeller"/>
</dbReference>
<sequence>MASGDDKFYLQFEIIFNILKRLPVKSIVRFQCVCKEWRDLFKSQSFIDEQVRHSVHEDPSLLLHAYDYNYMRPTLRLLNRKMETVDVLSVPSNDCFKDGWRIIGSCNGWVCVESWSIRLLFLWNPVLREVREIPQSKNKGISVFGFGFSSMVNNYKIVRFSDRYQDEEGIEYHIPIVEVYSLCTDSWKELEFGPLQNIKITSTNAASADGTIVWLGVGVVDYTSPVLVSFDIATEVFTLTPIPSTVSRALPTTLGVYQNKIAISGHLCGSHSMDIWVMEQVDGESGKHFSCTQAYSVDIFSYALDVCCTWKNGIVCFDKERKAGREGKPKYHLKLFNLTDKEWKEFPNISSAHDCCAGFSYGGSLVSLQPPGSIALL</sequence>
<protein>
    <recommendedName>
        <fullName evidence="1">F-box domain-containing protein</fullName>
    </recommendedName>
</protein>
<dbReference type="PANTHER" id="PTHR31672">
    <property type="entry name" value="BNACNNG10540D PROTEIN"/>
    <property type="match status" value="1"/>
</dbReference>
<dbReference type="NCBIfam" id="TIGR01640">
    <property type="entry name" value="F_box_assoc_1"/>
    <property type="match status" value="1"/>
</dbReference>
<evidence type="ECO:0000259" key="1">
    <source>
        <dbReference type="SMART" id="SM00256"/>
    </source>
</evidence>
<dbReference type="SMART" id="SM00256">
    <property type="entry name" value="FBOX"/>
    <property type="match status" value="1"/>
</dbReference>
<name>A0AAE1IZP6_9FABA</name>
<dbReference type="InterPro" id="IPR006527">
    <property type="entry name" value="F-box-assoc_dom_typ1"/>
</dbReference>
<dbReference type="AlphaFoldDB" id="A0AAE1IZP6"/>
<dbReference type="Gene3D" id="2.120.10.80">
    <property type="entry name" value="Kelch-type beta propeller"/>
    <property type="match status" value="1"/>
</dbReference>
<dbReference type="Pfam" id="PF00646">
    <property type="entry name" value="F-box"/>
    <property type="match status" value="1"/>
</dbReference>
<dbReference type="InterPro" id="IPR050796">
    <property type="entry name" value="SCF_F-box_component"/>
</dbReference>
<gene>
    <name evidence="2" type="ORF">QN277_005690</name>
</gene>
<keyword evidence="3" id="KW-1185">Reference proteome</keyword>
<accession>A0AAE1IZP6</accession>
<dbReference type="SUPFAM" id="SSF50965">
    <property type="entry name" value="Galactose oxidase, central domain"/>
    <property type="match status" value="1"/>
</dbReference>
<dbReference type="Pfam" id="PF07734">
    <property type="entry name" value="FBA_1"/>
    <property type="match status" value="1"/>
</dbReference>
<dbReference type="EMBL" id="JAWXYG010000011">
    <property type="protein sequence ID" value="KAK4259348.1"/>
    <property type="molecule type" value="Genomic_DNA"/>
</dbReference>
<dbReference type="CDD" id="cd22157">
    <property type="entry name" value="F-box_AtFBW1-like"/>
    <property type="match status" value="1"/>
</dbReference>
<feature type="domain" description="F-box" evidence="1">
    <location>
        <begin position="10"/>
        <end position="50"/>
    </location>
</feature>
<dbReference type="Gene3D" id="1.20.1280.50">
    <property type="match status" value="1"/>
</dbReference>
<dbReference type="SUPFAM" id="SSF81383">
    <property type="entry name" value="F-box domain"/>
    <property type="match status" value="1"/>
</dbReference>
<comment type="caution">
    <text evidence="2">The sequence shown here is derived from an EMBL/GenBank/DDBJ whole genome shotgun (WGS) entry which is preliminary data.</text>
</comment>
<dbReference type="InterPro" id="IPR001810">
    <property type="entry name" value="F-box_dom"/>
</dbReference>
<organism evidence="2 3">
    <name type="scientific">Acacia crassicarpa</name>
    <name type="common">northern wattle</name>
    <dbReference type="NCBI Taxonomy" id="499986"/>
    <lineage>
        <taxon>Eukaryota</taxon>
        <taxon>Viridiplantae</taxon>
        <taxon>Streptophyta</taxon>
        <taxon>Embryophyta</taxon>
        <taxon>Tracheophyta</taxon>
        <taxon>Spermatophyta</taxon>
        <taxon>Magnoliopsida</taxon>
        <taxon>eudicotyledons</taxon>
        <taxon>Gunneridae</taxon>
        <taxon>Pentapetalae</taxon>
        <taxon>rosids</taxon>
        <taxon>fabids</taxon>
        <taxon>Fabales</taxon>
        <taxon>Fabaceae</taxon>
        <taxon>Caesalpinioideae</taxon>
        <taxon>mimosoid clade</taxon>
        <taxon>Acacieae</taxon>
        <taxon>Acacia</taxon>
    </lineage>
</organism>
<evidence type="ECO:0000313" key="2">
    <source>
        <dbReference type="EMBL" id="KAK4259348.1"/>
    </source>
</evidence>
<proteinExistence type="predicted"/>
<dbReference type="InterPro" id="IPR011043">
    <property type="entry name" value="Gal_Oxase/kelch_b-propeller"/>
</dbReference>
<evidence type="ECO:0000313" key="3">
    <source>
        <dbReference type="Proteomes" id="UP001293593"/>
    </source>
</evidence>
<dbReference type="PANTHER" id="PTHR31672:SF13">
    <property type="entry name" value="F-BOX PROTEIN CPR30-LIKE"/>
    <property type="match status" value="1"/>
</dbReference>
<dbReference type="InterPro" id="IPR017451">
    <property type="entry name" value="F-box-assoc_interact_dom"/>
</dbReference>
<dbReference type="Proteomes" id="UP001293593">
    <property type="component" value="Unassembled WGS sequence"/>
</dbReference>